<dbReference type="InterPro" id="IPR046520">
    <property type="entry name" value="DUF6697"/>
</dbReference>
<dbReference type="Pfam" id="PF20411">
    <property type="entry name" value="DUF6697"/>
    <property type="match status" value="1"/>
</dbReference>
<dbReference type="Proteomes" id="UP000298030">
    <property type="component" value="Unassembled WGS sequence"/>
</dbReference>
<dbReference type="STRING" id="71717.A0A4Y7T4D2"/>
<feature type="domain" description="DUF6697" evidence="1">
    <location>
        <begin position="1"/>
        <end position="148"/>
    </location>
</feature>
<accession>A0A4Y7T4D2</accession>
<keyword evidence="3" id="KW-1185">Reference proteome</keyword>
<proteinExistence type="predicted"/>
<gene>
    <name evidence="2" type="ORF">FA13DRAFT_684766</name>
</gene>
<evidence type="ECO:0000259" key="1">
    <source>
        <dbReference type="Pfam" id="PF20411"/>
    </source>
</evidence>
<sequence length="167" mass="19373">MYLPDDYQPLGPQVPGAPGIWINGGGNSGDWSDKWEIKRVFMRIQTGPARWMYQGQYKIKRVRSMTKEEWARQKPAVRNKWAKEICRKGWGAGMLIDIYVRREHPGEILTDEQYDKIEDRKLYLSVGHQEVAMALTNGEETMSLYTMKEKAQRLREAKGQRGPEGKV</sequence>
<organism evidence="2 3">
    <name type="scientific">Coprinellus micaceus</name>
    <name type="common">Glistening ink-cap mushroom</name>
    <name type="synonym">Coprinus micaceus</name>
    <dbReference type="NCBI Taxonomy" id="71717"/>
    <lineage>
        <taxon>Eukaryota</taxon>
        <taxon>Fungi</taxon>
        <taxon>Dikarya</taxon>
        <taxon>Basidiomycota</taxon>
        <taxon>Agaricomycotina</taxon>
        <taxon>Agaricomycetes</taxon>
        <taxon>Agaricomycetidae</taxon>
        <taxon>Agaricales</taxon>
        <taxon>Agaricineae</taxon>
        <taxon>Psathyrellaceae</taxon>
        <taxon>Coprinellus</taxon>
    </lineage>
</organism>
<protein>
    <recommendedName>
        <fullName evidence="1">DUF6697 domain-containing protein</fullName>
    </recommendedName>
</protein>
<dbReference type="AlphaFoldDB" id="A0A4Y7T4D2"/>
<name>A0A4Y7T4D2_COPMI</name>
<evidence type="ECO:0000313" key="3">
    <source>
        <dbReference type="Proteomes" id="UP000298030"/>
    </source>
</evidence>
<reference evidence="2 3" key="1">
    <citation type="journal article" date="2019" name="Nat. Ecol. Evol.">
        <title>Megaphylogeny resolves global patterns of mushroom evolution.</title>
        <authorList>
            <person name="Varga T."/>
            <person name="Krizsan K."/>
            <person name="Foldi C."/>
            <person name="Dima B."/>
            <person name="Sanchez-Garcia M."/>
            <person name="Sanchez-Ramirez S."/>
            <person name="Szollosi G.J."/>
            <person name="Szarkandi J.G."/>
            <person name="Papp V."/>
            <person name="Albert L."/>
            <person name="Andreopoulos W."/>
            <person name="Angelini C."/>
            <person name="Antonin V."/>
            <person name="Barry K.W."/>
            <person name="Bougher N.L."/>
            <person name="Buchanan P."/>
            <person name="Buyck B."/>
            <person name="Bense V."/>
            <person name="Catcheside P."/>
            <person name="Chovatia M."/>
            <person name="Cooper J."/>
            <person name="Damon W."/>
            <person name="Desjardin D."/>
            <person name="Finy P."/>
            <person name="Geml J."/>
            <person name="Haridas S."/>
            <person name="Hughes K."/>
            <person name="Justo A."/>
            <person name="Karasinski D."/>
            <person name="Kautmanova I."/>
            <person name="Kiss B."/>
            <person name="Kocsube S."/>
            <person name="Kotiranta H."/>
            <person name="LaButti K.M."/>
            <person name="Lechner B.E."/>
            <person name="Liimatainen K."/>
            <person name="Lipzen A."/>
            <person name="Lukacs Z."/>
            <person name="Mihaltcheva S."/>
            <person name="Morgado L.N."/>
            <person name="Niskanen T."/>
            <person name="Noordeloos M.E."/>
            <person name="Ohm R.A."/>
            <person name="Ortiz-Santana B."/>
            <person name="Ovrebo C."/>
            <person name="Racz N."/>
            <person name="Riley R."/>
            <person name="Savchenko A."/>
            <person name="Shiryaev A."/>
            <person name="Soop K."/>
            <person name="Spirin V."/>
            <person name="Szebenyi C."/>
            <person name="Tomsovsky M."/>
            <person name="Tulloss R.E."/>
            <person name="Uehling J."/>
            <person name="Grigoriev I.V."/>
            <person name="Vagvolgyi C."/>
            <person name="Papp T."/>
            <person name="Martin F.M."/>
            <person name="Miettinen O."/>
            <person name="Hibbett D.S."/>
            <person name="Nagy L.G."/>
        </authorList>
    </citation>
    <scope>NUCLEOTIDE SEQUENCE [LARGE SCALE GENOMIC DNA]</scope>
    <source>
        <strain evidence="2 3">FP101781</strain>
    </source>
</reference>
<dbReference type="OrthoDB" id="3176940at2759"/>
<comment type="caution">
    <text evidence="2">The sequence shown here is derived from an EMBL/GenBank/DDBJ whole genome shotgun (WGS) entry which is preliminary data.</text>
</comment>
<dbReference type="EMBL" id="QPFP01000029">
    <property type="protein sequence ID" value="TEB28985.1"/>
    <property type="molecule type" value="Genomic_DNA"/>
</dbReference>
<evidence type="ECO:0000313" key="2">
    <source>
        <dbReference type="EMBL" id="TEB28985.1"/>
    </source>
</evidence>